<protein>
    <submittedName>
        <fullName evidence="2">Uncharacterized protein</fullName>
    </submittedName>
</protein>
<keyword evidence="3" id="KW-1185">Reference proteome</keyword>
<feature type="region of interest" description="Disordered" evidence="1">
    <location>
        <begin position="21"/>
        <end position="45"/>
    </location>
</feature>
<evidence type="ECO:0000313" key="2">
    <source>
        <dbReference type="EMBL" id="CAA7026162.1"/>
    </source>
</evidence>
<reference evidence="2" key="1">
    <citation type="submission" date="2020-01" db="EMBL/GenBank/DDBJ databases">
        <authorList>
            <person name="Mishra B."/>
        </authorList>
    </citation>
    <scope>NUCLEOTIDE SEQUENCE [LARGE SCALE GENOMIC DNA]</scope>
</reference>
<dbReference type="AlphaFoldDB" id="A0A6D2IM01"/>
<organism evidence="2 3">
    <name type="scientific">Microthlaspi erraticum</name>
    <dbReference type="NCBI Taxonomy" id="1685480"/>
    <lineage>
        <taxon>Eukaryota</taxon>
        <taxon>Viridiplantae</taxon>
        <taxon>Streptophyta</taxon>
        <taxon>Embryophyta</taxon>
        <taxon>Tracheophyta</taxon>
        <taxon>Spermatophyta</taxon>
        <taxon>Magnoliopsida</taxon>
        <taxon>eudicotyledons</taxon>
        <taxon>Gunneridae</taxon>
        <taxon>Pentapetalae</taxon>
        <taxon>rosids</taxon>
        <taxon>malvids</taxon>
        <taxon>Brassicales</taxon>
        <taxon>Brassicaceae</taxon>
        <taxon>Coluteocarpeae</taxon>
        <taxon>Microthlaspi</taxon>
    </lineage>
</organism>
<name>A0A6D2IM01_9BRAS</name>
<gene>
    <name evidence="2" type="ORF">MERR_LOCUS13397</name>
</gene>
<dbReference type="Proteomes" id="UP000467841">
    <property type="component" value="Unassembled WGS sequence"/>
</dbReference>
<dbReference type="EMBL" id="CACVBM020001050">
    <property type="protein sequence ID" value="CAA7026162.1"/>
    <property type="molecule type" value="Genomic_DNA"/>
</dbReference>
<proteinExistence type="predicted"/>
<accession>A0A6D2IM01</accession>
<comment type="caution">
    <text evidence="2">The sequence shown here is derived from an EMBL/GenBank/DDBJ whole genome shotgun (WGS) entry which is preliminary data.</text>
</comment>
<sequence length="125" mass="14252">MRHSLKLGRDSRLVENIANSNGSYGEEYDRTNRSSTSSSIESDDKLRKDVKALNEKLDKLILIQSTMKKVNFVSAEELVLVQEGEGNQFAKVCYISNGQGRYQKVYYNYKANPNMCYRNTDVANP</sequence>
<evidence type="ECO:0000313" key="3">
    <source>
        <dbReference type="Proteomes" id="UP000467841"/>
    </source>
</evidence>
<evidence type="ECO:0000256" key="1">
    <source>
        <dbReference type="SAM" id="MobiDB-lite"/>
    </source>
</evidence>